<evidence type="ECO:0000313" key="1">
    <source>
        <dbReference type="EMBL" id="QWQ32624.1"/>
    </source>
</evidence>
<evidence type="ECO:0000313" key="2">
    <source>
        <dbReference type="Proteomes" id="UP000679129"/>
    </source>
</evidence>
<dbReference type="Proteomes" id="UP000679129">
    <property type="component" value="Chromosome"/>
</dbReference>
<protein>
    <submittedName>
        <fullName evidence="1">Uncharacterized protein</fullName>
    </submittedName>
</protein>
<keyword evidence="2" id="KW-1185">Reference proteome</keyword>
<accession>A0A8F1SC19</accession>
<sequence>MVAGHTRCAAVEELINEGALPADIEMPVKVVKMGSVMDIVSVQRADNLHSAPPKEREAMAIVELYVWGLENGSWSNKKEFLNSQSSQNINITRGTLRDALHYANLPSRIRNFILGGAIKYSVGVEMGAGVPIMLDFFAYKMGFSGFDDSAINEESKRQIELATEVCLDRLCIEIVSATEYRKE</sequence>
<dbReference type="KEGG" id="mnd:KOY48_02130"/>
<gene>
    <name evidence="1" type="ORF">KOY48_02130</name>
</gene>
<organism evidence="1 2">
    <name type="scientific">Candidatus Minimicrobia naudis</name>
    <dbReference type="NCBI Taxonomy" id="2841263"/>
    <lineage>
        <taxon>Bacteria</taxon>
        <taxon>Candidatus Saccharimonadota</taxon>
        <taxon>Candidatus Saccharimonadota incertae sedis</taxon>
        <taxon>Candidatus Minimicrobia</taxon>
    </lineage>
</organism>
<proteinExistence type="predicted"/>
<dbReference type="EMBL" id="CP076460">
    <property type="protein sequence ID" value="QWQ32624.1"/>
    <property type="molecule type" value="Genomic_DNA"/>
</dbReference>
<name>A0A8F1SC19_9BACT</name>
<dbReference type="AlphaFoldDB" id="A0A8F1SC19"/>
<reference evidence="1" key="1">
    <citation type="submission" date="2021-06" db="EMBL/GenBank/DDBJ databases">
        <title>An adapted protocol for Saccharibacteria cultivation: two new species join this phylum of Candidate Phyla Radiations.</title>
        <authorList>
            <person name="Ibrahim A."/>
            <person name="Maatouk M."/>
            <person name="Zgheib R."/>
            <person name="Haddad G."/>
            <person name="Bou Khalil J."/>
            <person name="Raoult D."/>
            <person name="Bittar F."/>
        </authorList>
    </citation>
    <scope>NUCLEOTIDE SEQUENCE</scope>
    <source>
        <strain evidence="1">IHU1</strain>
    </source>
</reference>